<dbReference type="SFLD" id="SFLDS00005">
    <property type="entry name" value="Isoprenoid_Synthase_Type_I"/>
    <property type="match status" value="1"/>
</dbReference>
<comment type="similarity">
    <text evidence="2 6">Belongs to the FPP/GGPP synthase family.</text>
</comment>
<evidence type="ECO:0000256" key="4">
    <source>
        <dbReference type="ARBA" id="ARBA00022723"/>
    </source>
</evidence>
<comment type="cofactor">
    <cofactor evidence="1">
        <name>Mg(2+)</name>
        <dbReference type="ChEBI" id="CHEBI:18420"/>
    </cofactor>
</comment>
<dbReference type="InterPro" id="IPR033749">
    <property type="entry name" value="Polyprenyl_synt_CS"/>
</dbReference>
<dbReference type="RefSeq" id="WP_309955036.1">
    <property type="nucleotide sequence ID" value="NZ_JAVDUJ010000001.1"/>
</dbReference>
<dbReference type="Gene3D" id="1.10.600.10">
    <property type="entry name" value="Farnesyl Diphosphate Synthase"/>
    <property type="match status" value="1"/>
</dbReference>
<evidence type="ECO:0000313" key="8">
    <source>
        <dbReference type="Proteomes" id="UP001266099"/>
    </source>
</evidence>
<dbReference type="EMBL" id="JAVDUJ010000001">
    <property type="protein sequence ID" value="MDR6938871.1"/>
    <property type="molecule type" value="Genomic_DNA"/>
</dbReference>
<evidence type="ECO:0000256" key="1">
    <source>
        <dbReference type="ARBA" id="ARBA00001946"/>
    </source>
</evidence>
<comment type="caution">
    <text evidence="7">The sequence shown here is derived from an EMBL/GenBank/DDBJ whole genome shotgun (WGS) entry which is preliminary data.</text>
</comment>
<dbReference type="PANTHER" id="PTHR12001">
    <property type="entry name" value="GERANYLGERANYL PYROPHOSPHATE SYNTHASE"/>
    <property type="match status" value="1"/>
</dbReference>
<evidence type="ECO:0000256" key="5">
    <source>
        <dbReference type="ARBA" id="ARBA00022842"/>
    </source>
</evidence>
<dbReference type="InterPro" id="IPR000092">
    <property type="entry name" value="Polyprenyl_synt"/>
</dbReference>
<dbReference type="EC" id="2.5.1.1" evidence="7"/>
<dbReference type="PROSITE" id="PS00444">
    <property type="entry name" value="POLYPRENYL_SYNTHASE_2"/>
    <property type="match status" value="1"/>
</dbReference>
<organism evidence="7 8">
    <name type="scientific">Arcanobacterium hippocoleae</name>
    <dbReference type="NCBI Taxonomy" id="149017"/>
    <lineage>
        <taxon>Bacteria</taxon>
        <taxon>Bacillati</taxon>
        <taxon>Actinomycetota</taxon>
        <taxon>Actinomycetes</taxon>
        <taxon>Actinomycetales</taxon>
        <taxon>Actinomycetaceae</taxon>
        <taxon>Arcanobacterium</taxon>
    </lineage>
</organism>
<dbReference type="InterPro" id="IPR008949">
    <property type="entry name" value="Isoprenoid_synthase_dom_sf"/>
</dbReference>
<evidence type="ECO:0000256" key="6">
    <source>
        <dbReference type="RuleBase" id="RU004466"/>
    </source>
</evidence>
<dbReference type="SUPFAM" id="SSF48576">
    <property type="entry name" value="Terpenoid synthases"/>
    <property type="match status" value="1"/>
</dbReference>
<keyword evidence="8" id="KW-1185">Reference proteome</keyword>
<dbReference type="GO" id="GO:0004311">
    <property type="term" value="F:geranylgeranyl diphosphate synthase activity"/>
    <property type="evidence" value="ECO:0007669"/>
    <property type="project" value="UniProtKB-EC"/>
</dbReference>
<evidence type="ECO:0000256" key="2">
    <source>
        <dbReference type="ARBA" id="ARBA00006706"/>
    </source>
</evidence>
<keyword evidence="3 6" id="KW-0808">Transferase</keyword>
<dbReference type="GO" id="GO:0004161">
    <property type="term" value="F:dimethylallyltranstransferase activity"/>
    <property type="evidence" value="ECO:0007669"/>
    <property type="project" value="UniProtKB-EC"/>
</dbReference>
<name>A0ABU1T0G4_9ACTO</name>
<evidence type="ECO:0000313" key="7">
    <source>
        <dbReference type="EMBL" id="MDR6938871.1"/>
    </source>
</evidence>
<dbReference type="Pfam" id="PF00348">
    <property type="entry name" value="polyprenyl_synt"/>
    <property type="match status" value="1"/>
</dbReference>
<proteinExistence type="inferred from homology"/>
<evidence type="ECO:0000256" key="3">
    <source>
        <dbReference type="ARBA" id="ARBA00022679"/>
    </source>
</evidence>
<dbReference type="EC" id="2.5.1.29" evidence="7"/>
<dbReference type="Proteomes" id="UP001266099">
    <property type="component" value="Unassembled WGS sequence"/>
</dbReference>
<protein>
    <submittedName>
        <fullName evidence="7">Geranylgeranyl diphosphate synthase type I</fullName>
        <ecNumber evidence="7">2.5.1.1</ecNumber>
        <ecNumber evidence="7">2.5.1.10</ecNumber>
        <ecNumber evidence="7">2.5.1.29</ecNumber>
    </submittedName>
</protein>
<reference evidence="7 8" key="1">
    <citation type="submission" date="2023-07" db="EMBL/GenBank/DDBJ databases">
        <title>Sequencing the genomes of 1000 actinobacteria strains.</title>
        <authorList>
            <person name="Klenk H.-P."/>
        </authorList>
    </citation>
    <scope>NUCLEOTIDE SEQUENCE [LARGE SCALE GENOMIC DNA]</scope>
    <source>
        <strain evidence="7 8">DSM 15539</strain>
    </source>
</reference>
<accession>A0ABU1T0G4</accession>
<keyword evidence="5" id="KW-0460">Magnesium</keyword>
<dbReference type="PANTHER" id="PTHR12001:SF85">
    <property type="entry name" value="SHORT CHAIN ISOPRENYL DIPHOSPHATE SYNTHASE"/>
    <property type="match status" value="1"/>
</dbReference>
<dbReference type="CDD" id="cd00685">
    <property type="entry name" value="Trans_IPPS_HT"/>
    <property type="match status" value="1"/>
</dbReference>
<dbReference type="PROSITE" id="PS00723">
    <property type="entry name" value="POLYPRENYL_SYNTHASE_1"/>
    <property type="match status" value="1"/>
</dbReference>
<keyword evidence="4" id="KW-0479">Metal-binding</keyword>
<dbReference type="EC" id="2.5.1.10" evidence="7"/>
<dbReference type="GO" id="GO:0004337">
    <property type="term" value="F:(2E,6E)-farnesyl diphosphate synthase activity"/>
    <property type="evidence" value="ECO:0007669"/>
    <property type="project" value="UniProtKB-EC"/>
</dbReference>
<sequence length="360" mass="38893">MTSLDEYRALVNTKISATLRPPDWLIPSAKDFFADFVQPAVALLTLGKRTRAAFLAAGWQLFATPKEASSPTHLQLPITAGAALELYQASALIHDDIIDAADSRRGLPAAHLAFAALHQSHDLDGSEKKFGTNSAILLGDYLLSLAAHTFESAEAANLAALQRARELYHSMTAEVAFGQYLDNQAEFMPFTTDFTAQIEHSFQVLYHKSARYSVDCPLKIGAALAGASTAQIAQLSRIGKPLGEAFQLRDDYLGVFGSAAHTGKPAGGDLCEGKRTVLIGMTRKLLSKSDREFLDAHLGFPLSDSEISKIQQLIANSGALQAHEALIYEREAQAAQAVAELHTTSPILHELLTLLTNRKA</sequence>
<gene>
    <name evidence="7" type="ORF">J2S36_000414</name>
</gene>